<gene>
    <name evidence="1" type="ORF">N2599_05770</name>
</gene>
<name>A0ABY5XMN3_RHISU</name>
<evidence type="ECO:0008006" key="3">
    <source>
        <dbReference type="Google" id="ProtNLM"/>
    </source>
</evidence>
<sequence>MKAIVWARSAGRCAFCNKLLIGDLLSSKSDLNTAYIAHIVADAPKGARGDKVLSAKLSKDPANLMLLCDVHHRLIEGPETSGE</sequence>
<protein>
    <recommendedName>
        <fullName evidence="3">HNH endonuclease</fullName>
    </recommendedName>
</protein>
<accession>A0ABY5XMN3</accession>
<proteinExistence type="predicted"/>
<reference evidence="1" key="1">
    <citation type="submission" date="2022-09" db="EMBL/GenBank/DDBJ databases">
        <title>Australian commercial rhizobial inoculants.</title>
        <authorList>
            <person name="Kohlmeier M.G."/>
            <person name="O'Hara G.W."/>
            <person name="Colombi E."/>
            <person name="Ramsay J.P."/>
            <person name="Terpolilli J."/>
        </authorList>
    </citation>
    <scope>NUCLEOTIDE SEQUENCE</scope>
    <source>
        <strain evidence="1">WSM1592</strain>
    </source>
</reference>
<organism evidence="1 2">
    <name type="scientific">Rhizobium sullae</name>
    <name type="common">Rhizobium hedysari</name>
    <dbReference type="NCBI Taxonomy" id="50338"/>
    <lineage>
        <taxon>Bacteria</taxon>
        <taxon>Pseudomonadati</taxon>
        <taxon>Pseudomonadota</taxon>
        <taxon>Alphaproteobacteria</taxon>
        <taxon>Hyphomicrobiales</taxon>
        <taxon>Rhizobiaceae</taxon>
        <taxon>Rhizobium/Agrobacterium group</taxon>
        <taxon>Rhizobium</taxon>
    </lineage>
</organism>
<dbReference type="RefSeq" id="WP_027508817.1">
    <property type="nucleotide sequence ID" value="NZ_CP104143.1"/>
</dbReference>
<evidence type="ECO:0000313" key="1">
    <source>
        <dbReference type="EMBL" id="UWU15511.1"/>
    </source>
</evidence>
<dbReference type="Proteomes" id="UP001060123">
    <property type="component" value="Chromosome"/>
</dbReference>
<evidence type="ECO:0000313" key="2">
    <source>
        <dbReference type="Proteomes" id="UP001060123"/>
    </source>
</evidence>
<keyword evidence="2" id="KW-1185">Reference proteome</keyword>
<dbReference type="EMBL" id="CP104143">
    <property type="protein sequence ID" value="UWU15511.1"/>
    <property type="molecule type" value="Genomic_DNA"/>
</dbReference>